<comment type="caution">
    <text evidence="2">The sequence shown here is derived from an EMBL/GenBank/DDBJ whole genome shotgun (WGS) entry which is preliminary data.</text>
</comment>
<evidence type="ECO:0000256" key="1">
    <source>
        <dbReference type="SAM" id="MobiDB-lite"/>
    </source>
</evidence>
<sequence length="305" mass="33644">MSQQGYVATPPYSQPQPGIGLSPPHYGHYGDPSHTASPTGMMKPAGPLGATATRGMLPPGPPPPGPHQFGQNGAHATGHPSQRFPGPPPVNNVASSYAPYQPSAQSSYPGPISTSSVTQLGSQLSAMQINSYDHGKNGSSDVVRQKREDRRGKSHSTEIYINRNAVYPVQAWLLQARDPLALCQPHHCRLLHDLHSHPFCSLDLKFFHHHPPHSMVLVPHLCLYQCTDQMGSLGLLLQMPSTSPHLFQARPWVLDILRSRPTLVPRWQAHNCLTQEASPEVLHRWLVRHSPRRSWILTLSLAQSR</sequence>
<dbReference type="Proteomes" id="UP000236370">
    <property type="component" value="Unassembled WGS sequence"/>
</dbReference>
<proteinExistence type="predicted"/>
<organism evidence="2 3">
    <name type="scientific">Pan troglodytes</name>
    <name type="common">Chimpanzee</name>
    <dbReference type="NCBI Taxonomy" id="9598"/>
    <lineage>
        <taxon>Eukaryota</taxon>
        <taxon>Metazoa</taxon>
        <taxon>Chordata</taxon>
        <taxon>Craniata</taxon>
        <taxon>Vertebrata</taxon>
        <taxon>Euteleostomi</taxon>
        <taxon>Mammalia</taxon>
        <taxon>Eutheria</taxon>
        <taxon>Euarchontoglires</taxon>
        <taxon>Primates</taxon>
        <taxon>Haplorrhini</taxon>
        <taxon>Catarrhini</taxon>
        <taxon>Hominidae</taxon>
        <taxon>Pan</taxon>
    </lineage>
</organism>
<evidence type="ECO:0000313" key="3">
    <source>
        <dbReference type="Proteomes" id="UP000236370"/>
    </source>
</evidence>
<dbReference type="AlphaFoldDB" id="A0A2J8Q624"/>
<accession>A0A2J8Q624</accession>
<reference evidence="2 3" key="1">
    <citation type="submission" date="2017-12" db="EMBL/GenBank/DDBJ databases">
        <title>High-resolution comparative analysis of great ape genomes.</title>
        <authorList>
            <person name="Pollen A."/>
            <person name="Hastie A."/>
            <person name="Hormozdiari F."/>
            <person name="Dougherty M."/>
            <person name="Liu R."/>
            <person name="Chaisson M."/>
            <person name="Hoppe E."/>
            <person name="Hill C."/>
            <person name="Pang A."/>
            <person name="Hillier L."/>
            <person name="Baker C."/>
            <person name="Armstrong J."/>
            <person name="Shendure J."/>
            <person name="Paten B."/>
            <person name="Wilson R."/>
            <person name="Chao H."/>
            <person name="Schneider V."/>
            <person name="Ventura M."/>
            <person name="Kronenberg Z."/>
            <person name="Murali S."/>
            <person name="Gordon D."/>
            <person name="Cantsilieris S."/>
            <person name="Munson K."/>
            <person name="Nelson B."/>
            <person name="Raja A."/>
            <person name="Underwood J."/>
            <person name="Diekhans M."/>
            <person name="Fiddes I."/>
            <person name="Haussler D."/>
            <person name="Eichler E."/>
        </authorList>
    </citation>
    <scope>NUCLEOTIDE SEQUENCE [LARGE SCALE GENOMIC DNA]</scope>
    <source>
        <strain evidence="2">Yerkes chimp pedigree #C0471</strain>
    </source>
</reference>
<gene>
    <name evidence="2" type="ORF">CK820_G0043358</name>
</gene>
<protein>
    <submittedName>
        <fullName evidence="2">SEC24D isoform 13</fullName>
    </submittedName>
</protein>
<name>A0A2J8Q624_PANTR</name>
<evidence type="ECO:0000313" key="2">
    <source>
        <dbReference type="EMBL" id="PNI91717.1"/>
    </source>
</evidence>
<feature type="region of interest" description="Disordered" evidence="1">
    <location>
        <begin position="1"/>
        <end position="154"/>
    </location>
</feature>
<feature type="compositionally biased region" description="Polar residues" evidence="1">
    <location>
        <begin position="102"/>
        <end position="142"/>
    </location>
</feature>
<dbReference type="EMBL" id="NBAG03000073">
    <property type="protein sequence ID" value="PNI91717.1"/>
    <property type="molecule type" value="Genomic_DNA"/>
</dbReference>